<evidence type="ECO:0000313" key="1">
    <source>
        <dbReference type="EMBL" id="KAL0942432.1"/>
    </source>
</evidence>
<keyword evidence="2" id="KW-1185">Reference proteome</keyword>
<accession>A0ACC3ZE81</accession>
<dbReference type="Proteomes" id="UP000805649">
    <property type="component" value="Unassembled WGS sequence"/>
</dbReference>
<proteinExistence type="predicted"/>
<protein>
    <submittedName>
        <fullName evidence="1">Uncharacterized protein</fullName>
    </submittedName>
</protein>
<evidence type="ECO:0000313" key="2">
    <source>
        <dbReference type="Proteomes" id="UP000805649"/>
    </source>
</evidence>
<dbReference type="EMBL" id="VUJX02000001">
    <property type="protein sequence ID" value="KAL0942432.1"/>
    <property type="molecule type" value="Genomic_DNA"/>
</dbReference>
<reference evidence="1 2" key="1">
    <citation type="journal article" date="2020" name="Phytopathology">
        <title>Genome Sequence Resources of Colletotrichum truncatum, C. plurivorum, C. musicola, and C. sojae: Four Species Pathogenic to Soybean (Glycine max).</title>
        <authorList>
            <person name="Rogerio F."/>
            <person name="Boufleur T.R."/>
            <person name="Ciampi-Guillardi M."/>
            <person name="Sukno S.A."/>
            <person name="Thon M.R."/>
            <person name="Massola Junior N.S."/>
            <person name="Baroncelli R."/>
        </authorList>
    </citation>
    <scope>NUCLEOTIDE SEQUENCE [LARGE SCALE GENOMIC DNA]</scope>
    <source>
        <strain evidence="1 2">CMES1059</strain>
    </source>
</reference>
<gene>
    <name evidence="1" type="ORF">CTRU02_200318</name>
</gene>
<sequence length="219" mass="25243">MVYTCAIPQQPTSQARVMPRPTLSSTWRRWSPKKTWGVKVTAGAPPLGNNDVHGRNRRTRLLSAVKSRHNQKKMLSAAQQQQHRFCENSQESEVESTMAYNQYSDNTPLLDVDDRTTVIWSTEAPAPRRMRNTRCRVRRLLRLNRHHQLSESNKSSSESSVRARNVARQSERDDEIDVDSDMISPARGWAYNMVTGLAWYMPSPFDMMPQGYPSRMSVY</sequence>
<name>A0ACC3ZE81_COLTU</name>
<comment type="caution">
    <text evidence="1">The sequence shown here is derived from an EMBL/GenBank/DDBJ whole genome shotgun (WGS) entry which is preliminary data.</text>
</comment>
<organism evidence="1 2">
    <name type="scientific">Colletotrichum truncatum</name>
    <name type="common">Anthracnose fungus</name>
    <name type="synonym">Colletotrichum capsici</name>
    <dbReference type="NCBI Taxonomy" id="5467"/>
    <lineage>
        <taxon>Eukaryota</taxon>
        <taxon>Fungi</taxon>
        <taxon>Dikarya</taxon>
        <taxon>Ascomycota</taxon>
        <taxon>Pezizomycotina</taxon>
        <taxon>Sordariomycetes</taxon>
        <taxon>Hypocreomycetidae</taxon>
        <taxon>Glomerellales</taxon>
        <taxon>Glomerellaceae</taxon>
        <taxon>Colletotrichum</taxon>
        <taxon>Colletotrichum truncatum species complex</taxon>
    </lineage>
</organism>